<evidence type="ECO:0000313" key="1">
    <source>
        <dbReference type="EMBL" id="GJT88998.1"/>
    </source>
</evidence>
<organism evidence="1 2">
    <name type="scientific">Tanacetum coccineum</name>
    <dbReference type="NCBI Taxonomy" id="301880"/>
    <lineage>
        <taxon>Eukaryota</taxon>
        <taxon>Viridiplantae</taxon>
        <taxon>Streptophyta</taxon>
        <taxon>Embryophyta</taxon>
        <taxon>Tracheophyta</taxon>
        <taxon>Spermatophyta</taxon>
        <taxon>Magnoliopsida</taxon>
        <taxon>eudicotyledons</taxon>
        <taxon>Gunneridae</taxon>
        <taxon>Pentapetalae</taxon>
        <taxon>asterids</taxon>
        <taxon>campanulids</taxon>
        <taxon>Asterales</taxon>
        <taxon>Asteraceae</taxon>
        <taxon>Asteroideae</taxon>
        <taxon>Anthemideae</taxon>
        <taxon>Anthemidinae</taxon>
        <taxon>Tanacetum</taxon>
    </lineage>
</organism>
<proteinExistence type="predicted"/>
<gene>
    <name evidence="1" type="ORF">Tco_1070715</name>
</gene>
<keyword evidence="2" id="KW-1185">Reference proteome</keyword>
<accession>A0ABQ5HM73</accession>
<evidence type="ECO:0000313" key="2">
    <source>
        <dbReference type="Proteomes" id="UP001151760"/>
    </source>
</evidence>
<sequence length="243" mass="27632">MIRVASSVVDVCPGALEGGGTGWRGGADGERVLNNLDHMEQRMFAQLGYRKKKCGMRMNEGLWVLFIGKGPLEAKVSLQSDIGHMDPLEGRGCRYWQKRGDVTITWTQKMLLAGGYAAWETCVGESHVGACVQRRVQNRQEGNALFGFQDLCLRQELLEYMGVHDNDASESSQPSWGKMKYTAYVRRIVADFSHAPPNEYSPSPNDKKQWSLVWFDFYKFPLCTSMTSRRLFKLLQSFRICLR</sequence>
<comment type="caution">
    <text evidence="1">The sequence shown here is derived from an EMBL/GenBank/DDBJ whole genome shotgun (WGS) entry which is preliminary data.</text>
</comment>
<reference evidence="1" key="1">
    <citation type="journal article" date="2022" name="Int. J. Mol. Sci.">
        <title>Draft Genome of Tanacetum Coccineum: Genomic Comparison of Closely Related Tanacetum-Family Plants.</title>
        <authorList>
            <person name="Yamashiro T."/>
            <person name="Shiraishi A."/>
            <person name="Nakayama K."/>
            <person name="Satake H."/>
        </authorList>
    </citation>
    <scope>NUCLEOTIDE SEQUENCE</scope>
</reference>
<dbReference type="EMBL" id="BQNB010019783">
    <property type="protein sequence ID" value="GJT88998.1"/>
    <property type="molecule type" value="Genomic_DNA"/>
</dbReference>
<dbReference type="Proteomes" id="UP001151760">
    <property type="component" value="Unassembled WGS sequence"/>
</dbReference>
<protein>
    <submittedName>
        <fullName evidence="1">Uncharacterized protein</fullName>
    </submittedName>
</protein>
<reference evidence="1" key="2">
    <citation type="submission" date="2022-01" db="EMBL/GenBank/DDBJ databases">
        <authorList>
            <person name="Yamashiro T."/>
            <person name="Shiraishi A."/>
            <person name="Satake H."/>
            <person name="Nakayama K."/>
        </authorList>
    </citation>
    <scope>NUCLEOTIDE SEQUENCE</scope>
</reference>
<name>A0ABQ5HM73_9ASTR</name>